<protein>
    <submittedName>
        <fullName evidence="1">DUF4926 domain-containing protein</fullName>
    </submittedName>
</protein>
<accession>A0ABY5AR30</accession>
<dbReference type="RefSeq" id="WP_252663697.1">
    <property type="nucleotide sequence ID" value="NZ_CP098611.1"/>
</dbReference>
<keyword evidence="2" id="KW-1185">Reference proteome</keyword>
<reference evidence="1" key="1">
    <citation type="submission" date="2022-06" db="EMBL/GenBank/DDBJ databases">
        <title>Genome sequence of Phormidium yuhuli AB48 isolated from an industrial photobioreactor environment.</title>
        <authorList>
            <person name="Qiu Y."/>
            <person name="Noonan A.J.C."/>
            <person name="Dofher K."/>
            <person name="Koch M."/>
            <person name="Kieft B."/>
            <person name="Lin X."/>
            <person name="Ziels R.M."/>
            <person name="Hallam S.J."/>
        </authorList>
    </citation>
    <scope>NUCLEOTIDE SEQUENCE</scope>
    <source>
        <strain evidence="1">AB48</strain>
    </source>
</reference>
<proteinExistence type="predicted"/>
<dbReference type="Proteomes" id="UP001056708">
    <property type="component" value="Chromosome"/>
</dbReference>
<organism evidence="1 2">
    <name type="scientific">Phormidium yuhuli AB48</name>
    <dbReference type="NCBI Taxonomy" id="2940671"/>
    <lineage>
        <taxon>Bacteria</taxon>
        <taxon>Bacillati</taxon>
        <taxon>Cyanobacteriota</taxon>
        <taxon>Cyanophyceae</taxon>
        <taxon>Oscillatoriophycideae</taxon>
        <taxon>Oscillatoriales</taxon>
        <taxon>Oscillatoriaceae</taxon>
        <taxon>Phormidium</taxon>
        <taxon>Phormidium yuhuli</taxon>
    </lineage>
</organism>
<sequence>MMTPDLYTDVALNRDIPEAGLRCGTVAAFIDRVPHPQGGEDGAILEVFSVTGDTLAVVTVPLSSIEALRDDDLFSIQRLTVR</sequence>
<name>A0ABY5AR30_9CYAN</name>
<evidence type="ECO:0000313" key="1">
    <source>
        <dbReference type="EMBL" id="USR91669.1"/>
    </source>
</evidence>
<evidence type="ECO:0000313" key="2">
    <source>
        <dbReference type="Proteomes" id="UP001056708"/>
    </source>
</evidence>
<dbReference type="EMBL" id="CP098611">
    <property type="protein sequence ID" value="USR91669.1"/>
    <property type="molecule type" value="Genomic_DNA"/>
</dbReference>
<gene>
    <name evidence="1" type="ORF">NEA10_02785</name>
</gene>